<accession>A0AAV3R787</accession>
<comment type="caution">
    <text evidence="1">The sequence shown here is derived from an EMBL/GenBank/DDBJ whole genome shotgun (WGS) entry which is preliminary data.</text>
</comment>
<evidence type="ECO:0000313" key="2">
    <source>
        <dbReference type="Proteomes" id="UP001454036"/>
    </source>
</evidence>
<proteinExistence type="predicted"/>
<keyword evidence="2" id="KW-1185">Reference proteome</keyword>
<dbReference type="AlphaFoldDB" id="A0AAV3R787"/>
<dbReference type="EMBL" id="BAABME010007988">
    <property type="protein sequence ID" value="GAA0172165.1"/>
    <property type="molecule type" value="Genomic_DNA"/>
</dbReference>
<protein>
    <submittedName>
        <fullName evidence="1">Uncharacterized protein</fullName>
    </submittedName>
</protein>
<organism evidence="1 2">
    <name type="scientific">Lithospermum erythrorhizon</name>
    <name type="common">Purple gromwell</name>
    <name type="synonym">Lithospermum officinale var. erythrorhizon</name>
    <dbReference type="NCBI Taxonomy" id="34254"/>
    <lineage>
        <taxon>Eukaryota</taxon>
        <taxon>Viridiplantae</taxon>
        <taxon>Streptophyta</taxon>
        <taxon>Embryophyta</taxon>
        <taxon>Tracheophyta</taxon>
        <taxon>Spermatophyta</taxon>
        <taxon>Magnoliopsida</taxon>
        <taxon>eudicotyledons</taxon>
        <taxon>Gunneridae</taxon>
        <taxon>Pentapetalae</taxon>
        <taxon>asterids</taxon>
        <taxon>lamiids</taxon>
        <taxon>Boraginales</taxon>
        <taxon>Boraginaceae</taxon>
        <taxon>Boraginoideae</taxon>
        <taxon>Lithospermeae</taxon>
        <taxon>Lithospermum</taxon>
    </lineage>
</organism>
<reference evidence="1 2" key="1">
    <citation type="submission" date="2024-01" db="EMBL/GenBank/DDBJ databases">
        <title>The complete chloroplast genome sequence of Lithospermum erythrorhizon: insights into the phylogenetic relationship among Boraginaceae species and the maternal lineages of purple gromwells.</title>
        <authorList>
            <person name="Okada T."/>
            <person name="Watanabe K."/>
        </authorList>
    </citation>
    <scope>NUCLEOTIDE SEQUENCE [LARGE SCALE GENOMIC DNA]</scope>
</reference>
<sequence length="69" mass="7341">MEAQHPDILTTADEETPSPGFITISPKLLQGTHVADIPLRAVETGGASDSGNDGTAQILRDERSGIWRV</sequence>
<gene>
    <name evidence="1" type="ORF">LIER_26044</name>
</gene>
<evidence type="ECO:0000313" key="1">
    <source>
        <dbReference type="EMBL" id="GAA0172165.1"/>
    </source>
</evidence>
<dbReference type="Proteomes" id="UP001454036">
    <property type="component" value="Unassembled WGS sequence"/>
</dbReference>
<name>A0AAV3R787_LITER</name>